<organism evidence="7 8">
    <name type="scientific">Pararobbsia silviterrae</name>
    <dbReference type="NCBI Taxonomy" id="1792498"/>
    <lineage>
        <taxon>Bacteria</taxon>
        <taxon>Pseudomonadati</taxon>
        <taxon>Pseudomonadota</taxon>
        <taxon>Betaproteobacteria</taxon>
        <taxon>Burkholderiales</taxon>
        <taxon>Burkholderiaceae</taxon>
        <taxon>Pararobbsia</taxon>
    </lineage>
</organism>
<dbReference type="Proteomes" id="UP000270342">
    <property type="component" value="Unassembled WGS sequence"/>
</dbReference>
<evidence type="ECO:0000259" key="6">
    <source>
        <dbReference type="PROSITE" id="PS52015"/>
    </source>
</evidence>
<dbReference type="PROSITE" id="PS52015">
    <property type="entry name" value="TONB_CTD"/>
    <property type="match status" value="1"/>
</dbReference>
<name>A0A494Y8K4_9BURK</name>
<feature type="signal peptide" evidence="5">
    <location>
        <begin position="1"/>
        <end position="24"/>
    </location>
</feature>
<comment type="caution">
    <text evidence="7">The sequence shown here is derived from an EMBL/GenBank/DDBJ whole genome shotgun (WGS) entry which is preliminary data.</text>
</comment>
<sequence length="174" mass="18651">MLTMDMARRIVPSCPIAIALAALAVIASCLGGCTEPPAAKTFIQSLYLGPEKAKQIRADDYKTQVAQHIETVNADEITPGRPQAMLRSVVVVTFVVDRNGKILRSSVFRTNGDDAAEHEAITTLRRSAPLPPPPSTVLNAAGQVELMEGWLFNTDGHFQLQSLAAPQQDGGDSN</sequence>
<feature type="chain" id="PRO_5019748593" evidence="5">
    <location>
        <begin position="25"/>
        <end position="174"/>
    </location>
</feature>
<evidence type="ECO:0000256" key="3">
    <source>
        <dbReference type="ARBA" id="ARBA00022989"/>
    </source>
</evidence>
<dbReference type="OrthoDB" id="8758366at2"/>
<protein>
    <submittedName>
        <fullName evidence="7">TonB family protein</fullName>
    </submittedName>
</protein>
<feature type="domain" description="TonB C-terminal" evidence="6">
    <location>
        <begin position="62"/>
        <end position="161"/>
    </location>
</feature>
<dbReference type="SUPFAM" id="SSF74653">
    <property type="entry name" value="TolA/TonB C-terminal domain"/>
    <property type="match status" value="1"/>
</dbReference>
<dbReference type="GO" id="GO:0055085">
    <property type="term" value="P:transmembrane transport"/>
    <property type="evidence" value="ECO:0007669"/>
    <property type="project" value="InterPro"/>
</dbReference>
<evidence type="ECO:0000256" key="2">
    <source>
        <dbReference type="ARBA" id="ARBA00022692"/>
    </source>
</evidence>
<accession>A0A494Y8K4</accession>
<evidence type="ECO:0000256" key="5">
    <source>
        <dbReference type="SAM" id="SignalP"/>
    </source>
</evidence>
<keyword evidence="3" id="KW-1133">Transmembrane helix</keyword>
<evidence type="ECO:0000256" key="1">
    <source>
        <dbReference type="ARBA" id="ARBA00004167"/>
    </source>
</evidence>
<comment type="subcellular location">
    <subcellularLocation>
        <location evidence="1">Membrane</location>
        <topology evidence="1">Single-pass membrane protein</topology>
    </subcellularLocation>
</comment>
<dbReference type="AlphaFoldDB" id="A0A494Y8K4"/>
<keyword evidence="4" id="KW-0472">Membrane</keyword>
<dbReference type="Pfam" id="PF13103">
    <property type="entry name" value="TonB_2"/>
    <property type="match status" value="1"/>
</dbReference>
<evidence type="ECO:0000256" key="4">
    <source>
        <dbReference type="ARBA" id="ARBA00023136"/>
    </source>
</evidence>
<dbReference type="InterPro" id="IPR006260">
    <property type="entry name" value="TonB/TolA_C"/>
</dbReference>
<evidence type="ECO:0000313" key="8">
    <source>
        <dbReference type="Proteomes" id="UP000270342"/>
    </source>
</evidence>
<evidence type="ECO:0000313" key="7">
    <source>
        <dbReference type="EMBL" id="RKP56636.1"/>
    </source>
</evidence>
<proteinExistence type="predicted"/>
<dbReference type="EMBL" id="RBZU01000003">
    <property type="protein sequence ID" value="RKP56636.1"/>
    <property type="molecule type" value="Genomic_DNA"/>
</dbReference>
<keyword evidence="5" id="KW-0732">Signal</keyword>
<dbReference type="InterPro" id="IPR037682">
    <property type="entry name" value="TonB_C"/>
</dbReference>
<dbReference type="GO" id="GO:0016020">
    <property type="term" value="C:membrane"/>
    <property type="evidence" value="ECO:0007669"/>
    <property type="project" value="UniProtKB-SubCell"/>
</dbReference>
<reference evidence="7 8" key="1">
    <citation type="submission" date="2018-10" db="EMBL/GenBank/DDBJ databases">
        <title>Robbsia sp. DHC34, isolated from soil.</title>
        <authorList>
            <person name="Gao Z.-H."/>
            <person name="Qiu L.-H."/>
        </authorList>
    </citation>
    <scope>NUCLEOTIDE SEQUENCE [LARGE SCALE GENOMIC DNA]</scope>
    <source>
        <strain evidence="7 8">DHC34</strain>
    </source>
</reference>
<dbReference type="NCBIfam" id="TIGR01352">
    <property type="entry name" value="tonB_Cterm"/>
    <property type="match status" value="1"/>
</dbReference>
<keyword evidence="2" id="KW-0812">Transmembrane</keyword>
<dbReference type="Gene3D" id="3.30.1150.10">
    <property type="match status" value="1"/>
</dbReference>
<gene>
    <name evidence="7" type="ORF">D7S86_09790</name>
</gene>
<keyword evidence="8" id="KW-1185">Reference proteome</keyword>